<keyword evidence="2" id="KW-0472">Membrane</keyword>
<evidence type="ECO:0000313" key="3">
    <source>
        <dbReference type="EMBL" id="PJE77290.1"/>
    </source>
</evidence>
<reference evidence="4" key="1">
    <citation type="submission" date="2017-09" db="EMBL/GenBank/DDBJ databases">
        <title>Depth-based differentiation of microbial function through sediment-hosted aquifers and enrichment of novel symbionts in the deep terrestrial subsurface.</title>
        <authorList>
            <person name="Probst A.J."/>
            <person name="Ladd B."/>
            <person name="Jarett J.K."/>
            <person name="Geller-Mcgrath D.E."/>
            <person name="Sieber C.M.K."/>
            <person name="Emerson J.B."/>
            <person name="Anantharaman K."/>
            <person name="Thomas B.C."/>
            <person name="Malmstrom R."/>
            <person name="Stieglmeier M."/>
            <person name="Klingl A."/>
            <person name="Woyke T."/>
            <person name="Ryan C.M."/>
            <person name="Banfield J.F."/>
        </authorList>
    </citation>
    <scope>NUCLEOTIDE SEQUENCE [LARGE SCALE GENOMIC DNA]</scope>
</reference>
<feature type="compositionally biased region" description="Basic residues" evidence="1">
    <location>
        <begin position="20"/>
        <end position="33"/>
    </location>
</feature>
<dbReference type="Proteomes" id="UP000231436">
    <property type="component" value="Unassembled WGS sequence"/>
</dbReference>
<name>A0A2M8LIM1_9BACT</name>
<proteinExistence type="predicted"/>
<dbReference type="AlphaFoldDB" id="A0A2M8LIM1"/>
<evidence type="ECO:0000313" key="4">
    <source>
        <dbReference type="Proteomes" id="UP000231436"/>
    </source>
</evidence>
<feature type="compositionally biased region" description="Low complexity" evidence="1">
    <location>
        <begin position="1"/>
        <end position="19"/>
    </location>
</feature>
<evidence type="ECO:0000256" key="1">
    <source>
        <dbReference type="SAM" id="MobiDB-lite"/>
    </source>
</evidence>
<evidence type="ECO:0000256" key="2">
    <source>
        <dbReference type="SAM" id="Phobius"/>
    </source>
</evidence>
<feature type="region of interest" description="Disordered" evidence="1">
    <location>
        <begin position="1"/>
        <end position="34"/>
    </location>
</feature>
<accession>A0A2M8LIM1</accession>
<feature type="transmembrane region" description="Helical" evidence="2">
    <location>
        <begin position="123"/>
        <end position="143"/>
    </location>
</feature>
<dbReference type="EMBL" id="PFEU01000001">
    <property type="protein sequence ID" value="PJE77290.1"/>
    <property type="molecule type" value="Genomic_DNA"/>
</dbReference>
<gene>
    <name evidence="3" type="ORF">COV05_00065</name>
</gene>
<sequence length="166" mass="17991">MPTKTKTSSSVSKTQVGKKPVAKKKSTAKKKVTTAKNVVEKKSVTKKPVAKKKISAKKSPAKKSVVTDVPELTIQVEEQTFPVITMVEKQVHSTQPTVEVHHKVVFLGSCKNCEHMPMGVNKLIGILSISIAILSGLLISTSLPGTFEMPSISMSGFTEWINGYNL</sequence>
<keyword evidence="2" id="KW-0812">Transmembrane</keyword>
<protein>
    <submittedName>
        <fullName evidence="3">Uncharacterized protein</fullName>
    </submittedName>
</protein>
<keyword evidence="2" id="KW-1133">Transmembrane helix</keyword>
<organism evidence="3 4">
    <name type="scientific">Candidatus Uhrbacteria bacterium CG10_big_fil_rev_8_21_14_0_10_48_16</name>
    <dbReference type="NCBI Taxonomy" id="1975038"/>
    <lineage>
        <taxon>Bacteria</taxon>
        <taxon>Candidatus Uhriibacteriota</taxon>
    </lineage>
</organism>
<comment type="caution">
    <text evidence="3">The sequence shown here is derived from an EMBL/GenBank/DDBJ whole genome shotgun (WGS) entry which is preliminary data.</text>
</comment>